<keyword evidence="1" id="KW-0690">Ribosome biogenesis</keyword>
<evidence type="ECO:0000256" key="1">
    <source>
        <dbReference type="HAMAP-Rule" id="MF_01077"/>
    </source>
</evidence>
<dbReference type="KEGG" id="wma:WM2015_2441"/>
<sequence>MAAQDRIEALLAPVVEDLGYEFVGLEYSSNPKNRVLRIYIDQPEKGIDLDDCETVSREVSALLDVEEPISGQFTLEVSSPGVERPLFTAEQFSRFVGEQAKVQMHAPVDGRRRFKGTILGVDGDTVRLEVEGTEWSLDVNAMDKARLAPDLDALFAGDGKD</sequence>
<dbReference type="PANTHER" id="PTHR33867:SF1">
    <property type="entry name" value="RIBOSOME MATURATION FACTOR RIMP"/>
    <property type="match status" value="1"/>
</dbReference>
<dbReference type="InterPro" id="IPR003728">
    <property type="entry name" value="Ribosome_maturation_RimP"/>
</dbReference>
<reference evidence="2 3" key="1">
    <citation type="submission" date="2015-07" db="EMBL/GenBank/DDBJ databases">
        <authorList>
            <person name="Noorani M."/>
        </authorList>
    </citation>
    <scope>NUCLEOTIDE SEQUENCE [LARGE SCALE GENOMIC DNA]</scope>
    <source>
        <strain evidence="2 3">KCTC 42284</strain>
    </source>
</reference>
<dbReference type="PANTHER" id="PTHR33867">
    <property type="entry name" value="RIBOSOME MATURATION FACTOR RIMP"/>
    <property type="match status" value="1"/>
</dbReference>
<comment type="similarity">
    <text evidence="1">Belongs to the RimP family.</text>
</comment>
<comment type="function">
    <text evidence="1">Required for maturation of 30S ribosomal subunits.</text>
</comment>
<dbReference type="RefSeq" id="WP_049726333.1">
    <property type="nucleotide sequence ID" value="NZ_CP012154.1"/>
</dbReference>
<dbReference type="PATRIC" id="fig|1579979.3.peg.2497"/>
<protein>
    <recommendedName>
        <fullName evidence="1">Ribosome maturation factor RimP</fullName>
    </recommendedName>
</protein>
<dbReference type="OrthoDB" id="9805006at2"/>
<dbReference type="Pfam" id="PF02576">
    <property type="entry name" value="RimP_N"/>
    <property type="match status" value="1"/>
</dbReference>
<dbReference type="GO" id="GO:0005829">
    <property type="term" value="C:cytosol"/>
    <property type="evidence" value="ECO:0007669"/>
    <property type="project" value="TreeGrafter"/>
</dbReference>
<dbReference type="InterPro" id="IPR028998">
    <property type="entry name" value="RimP_C"/>
</dbReference>
<evidence type="ECO:0000313" key="3">
    <source>
        <dbReference type="Proteomes" id="UP000066624"/>
    </source>
</evidence>
<dbReference type="CDD" id="cd01734">
    <property type="entry name" value="YlxS_C"/>
    <property type="match status" value="1"/>
</dbReference>
<gene>
    <name evidence="1" type="primary">rimP</name>
    <name evidence="2" type="ORF">WM2015_2441</name>
</gene>
<keyword evidence="3" id="KW-1185">Reference proteome</keyword>
<proteinExistence type="inferred from homology"/>
<dbReference type="Gene3D" id="2.30.30.180">
    <property type="entry name" value="Ribosome maturation factor RimP, C-terminal domain"/>
    <property type="match status" value="1"/>
</dbReference>
<dbReference type="HAMAP" id="MF_01077">
    <property type="entry name" value="RimP"/>
    <property type="match status" value="1"/>
</dbReference>
<dbReference type="NCBIfam" id="NF000927">
    <property type="entry name" value="PRK00092.1-1"/>
    <property type="match status" value="1"/>
</dbReference>
<dbReference type="GO" id="GO:0006412">
    <property type="term" value="P:translation"/>
    <property type="evidence" value="ECO:0007669"/>
    <property type="project" value="TreeGrafter"/>
</dbReference>
<comment type="subcellular location">
    <subcellularLocation>
        <location evidence="1">Cytoplasm</location>
    </subcellularLocation>
</comment>
<accession>A0A0K0XYN8</accession>
<dbReference type="Gene3D" id="3.30.300.70">
    <property type="entry name" value="RimP-like superfamily, N-terminal"/>
    <property type="match status" value="1"/>
</dbReference>
<organism evidence="2 3">
    <name type="scientific">Wenzhouxiangella marina</name>
    <dbReference type="NCBI Taxonomy" id="1579979"/>
    <lineage>
        <taxon>Bacteria</taxon>
        <taxon>Pseudomonadati</taxon>
        <taxon>Pseudomonadota</taxon>
        <taxon>Gammaproteobacteria</taxon>
        <taxon>Chromatiales</taxon>
        <taxon>Wenzhouxiangellaceae</taxon>
        <taxon>Wenzhouxiangella</taxon>
    </lineage>
</organism>
<dbReference type="Proteomes" id="UP000066624">
    <property type="component" value="Chromosome"/>
</dbReference>
<dbReference type="InterPro" id="IPR036847">
    <property type="entry name" value="RimP_C_sf"/>
</dbReference>
<dbReference type="EMBL" id="CP012154">
    <property type="protein sequence ID" value="AKS42803.1"/>
    <property type="molecule type" value="Genomic_DNA"/>
</dbReference>
<dbReference type="InterPro" id="IPR028989">
    <property type="entry name" value="RimP_N"/>
</dbReference>
<dbReference type="STRING" id="1579979.WM2015_2441"/>
<dbReference type="InterPro" id="IPR035956">
    <property type="entry name" value="RimP_N_sf"/>
</dbReference>
<dbReference type="Pfam" id="PF17384">
    <property type="entry name" value="DUF150_C"/>
    <property type="match status" value="1"/>
</dbReference>
<dbReference type="FunFam" id="3.30.300.70:FF:000001">
    <property type="entry name" value="Ribosome maturation factor RimP"/>
    <property type="match status" value="1"/>
</dbReference>
<dbReference type="GO" id="GO:0000028">
    <property type="term" value="P:ribosomal small subunit assembly"/>
    <property type="evidence" value="ECO:0007669"/>
    <property type="project" value="TreeGrafter"/>
</dbReference>
<dbReference type="SUPFAM" id="SSF75420">
    <property type="entry name" value="YhbC-like, N-terminal domain"/>
    <property type="match status" value="1"/>
</dbReference>
<dbReference type="AlphaFoldDB" id="A0A0K0XYN8"/>
<evidence type="ECO:0000313" key="2">
    <source>
        <dbReference type="EMBL" id="AKS42803.1"/>
    </source>
</evidence>
<keyword evidence="1" id="KW-0963">Cytoplasm</keyword>
<name>A0A0K0XYN8_9GAMM</name>
<dbReference type="SUPFAM" id="SSF74942">
    <property type="entry name" value="YhbC-like, C-terminal domain"/>
    <property type="match status" value="1"/>
</dbReference>